<dbReference type="EMBL" id="LFIW01002504">
    <property type="protein sequence ID" value="KZL68628.1"/>
    <property type="molecule type" value="Genomic_DNA"/>
</dbReference>
<comment type="caution">
    <text evidence="2">The sequence shown here is derived from an EMBL/GenBank/DDBJ whole genome shotgun (WGS) entry which is preliminary data.</text>
</comment>
<dbReference type="Proteomes" id="UP000076584">
    <property type="component" value="Unassembled WGS sequence"/>
</dbReference>
<evidence type="ECO:0000256" key="1">
    <source>
        <dbReference type="SAM" id="MobiDB-lite"/>
    </source>
</evidence>
<feature type="region of interest" description="Disordered" evidence="1">
    <location>
        <begin position="1"/>
        <end position="20"/>
    </location>
</feature>
<feature type="region of interest" description="Disordered" evidence="1">
    <location>
        <begin position="32"/>
        <end position="132"/>
    </location>
</feature>
<reference evidence="2 3" key="1">
    <citation type="submission" date="2015-06" db="EMBL/GenBank/DDBJ databases">
        <title>Survival trade-offs in plant roots during colonization by closely related pathogenic and mutualistic fungi.</title>
        <authorList>
            <person name="Hacquard S."/>
            <person name="Kracher B."/>
            <person name="Hiruma K."/>
            <person name="Weinman A."/>
            <person name="Muench P."/>
            <person name="Garrido Oter R."/>
            <person name="Ver Loren van Themaat E."/>
            <person name="Dallerey J.-F."/>
            <person name="Damm U."/>
            <person name="Henrissat B."/>
            <person name="Lespinet O."/>
            <person name="Thon M."/>
            <person name="Kemen E."/>
            <person name="McHardy A.C."/>
            <person name="Schulze-Lefert P."/>
            <person name="O'Connell R.J."/>
        </authorList>
    </citation>
    <scope>NUCLEOTIDE SEQUENCE [LARGE SCALE GENOMIC DNA]</scope>
    <source>
        <strain evidence="2 3">MAFF 238704</strain>
    </source>
</reference>
<gene>
    <name evidence="2" type="ORF">CI238_00050</name>
</gene>
<sequence length="832" mass="92323">MNWTEGALARQSRGKGWKPELAKQKQYFAKARAGLPNASKPSVASVSFLSRQPDMPTAHPGKRPPKTLIQSSPHLRRRQSQHGETRGRHFGRSPRQRPREEEPSTVNHDSPKLHMSLRTNSKRKHTVDEKEDMDMKRRRLLQKSDWAGINVQKAMPLQFSASSNLAGSQIWGFRNKHATGQPAPFFQRISRDKITMRESAPSHSGTQVEDSGIRIRIGSEDIRLGIGSQITTKSPHKRFLRTISKSNNLRQSVHFQEPSSQRLPQHHGFSEYHDDRELVGQRTKRLREIRPGRDGAARRNVARTVSPSTSHGERTRLERLQRVGQPLLVESSPSVVHHPVPQRLSQLVFIEELGTPESDAFGSTSAEVSYNSLCPISPSKMSENKRWHDMFASFEERAEISNDLDYNRIATAEDISPGASNFSGPSSPSIRYSSFKCSQMSSSSNLQETPVNHEVVQTDLRRNHYGSFDVNDDGKNLLEDTVSTLRFSSPLPPTNMFFSSDKPTAIDLDSNINSSQGKAHAIEEISTWNMFDTTIQHPLPSIASDSPGEQIFNQHDRDLSPDGSGKESKNQSLVLQPSEIGTGRSTSVPEPRTTCGDADWINFIFGDSGNEAQDAAFQEARKEAARDLQPSSSSANSYCQNLGHQRLDHDTSTMATCGRVDHENERDISASSSRSSGIELDRSHVKALENPMSALLETHNNVDSHIDIAESIIVEAPDSIIQGVDSDYPITDIVSNPAIDSGSTVAQPPESEAGELPSQPFQFARPKSFIGRLASSLVRDAGPIVPLSVHNDTKKSGRSRRRSGKKKAKDGRADIREFPDYDGDPIDRGSDE</sequence>
<feature type="compositionally biased region" description="Basic and acidic residues" evidence="1">
    <location>
        <begin position="810"/>
        <end position="832"/>
    </location>
</feature>
<protein>
    <submittedName>
        <fullName evidence="2">Uncharacterized protein</fullName>
    </submittedName>
</protein>
<name>A0A166R1H0_COLIC</name>
<feature type="region of interest" description="Disordered" evidence="1">
    <location>
        <begin position="784"/>
        <end position="832"/>
    </location>
</feature>
<organism evidence="2 3">
    <name type="scientific">Colletotrichum incanum</name>
    <name type="common">Soybean anthracnose fungus</name>
    <dbReference type="NCBI Taxonomy" id="1573173"/>
    <lineage>
        <taxon>Eukaryota</taxon>
        <taxon>Fungi</taxon>
        <taxon>Dikarya</taxon>
        <taxon>Ascomycota</taxon>
        <taxon>Pezizomycotina</taxon>
        <taxon>Sordariomycetes</taxon>
        <taxon>Hypocreomycetidae</taxon>
        <taxon>Glomerellales</taxon>
        <taxon>Glomerellaceae</taxon>
        <taxon>Colletotrichum</taxon>
        <taxon>Colletotrichum spaethianum species complex</taxon>
    </lineage>
</organism>
<proteinExistence type="predicted"/>
<feature type="region of interest" description="Disordered" evidence="1">
    <location>
        <begin position="738"/>
        <end position="760"/>
    </location>
</feature>
<feature type="region of interest" description="Disordered" evidence="1">
    <location>
        <begin position="294"/>
        <end position="315"/>
    </location>
</feature>
<accession>A0A166R1H0</accession>
<feature type="compositionally biased region" description="Basic and acidic residues" evidence="1">
    <location>
        <begin position="554"/>
        <end position="569"/>
    </location>
</feature>
<feature type="region of interest" description="Disordered" evidence="1">
    <location>
        <begin position="615"/>
        <end position="639"/>
    </location>
</feature>
<feature type="compositionally biased region" description="Polar residues" evidence="1">
    <location>
        <begin position="39"/>
        <end position="50"/>
    </location>
</feature>
<evidence type="ECO:0000313" key="3">
    <source>
        <dbReference type="Proteomes" id="UP000076584"/>
    </source>
</evidence>
<feature type="compositionally biased region" description="Polar residues" evidence="1">
    <location>
        <begin position="629"/>
        <end position="639"/>
    </location>
</feature>
<keyword evidence="3" id="KW-1185">Reference proteome</keyword>
<feature type="compositionally biased region" description="Basic residues" evidence="1">
    <location>
        <begin position="796"/>
        <end position="809"/>
    </location>
</feature>
<feature type="region of interest" description="Disordered" evidence="1">
    <location>
        <begin position="538"/>
        <end position="593"/>
    </location>
</feature>
<dbReference type="AlphaFoldDB" id="A0A166R1H0"/>
<evidence type="ECO:0000313" key="2">
    <source>
        <dbReference type="EMBL" id="KZL68628.1"/>
    </source>
</evidence>